<proteinExistence type="predicted"/>
<organism evidence="2 3">
    <name type="scientific">Babjeviella inositovora NRRL Y-12698</name>
    <dbReference type="NCBI Taxonomy" id="984486"/>
    <lineage>
        <taxon>Eukaryota</taxon>
        <taxon>Fungi</taxon>
        <taxon>Dikarya</taxon>
        <taxon>Ascomycota</taxon>
        <taxon>Saccharomycotina</taxon>
        <taxon>Pichiomycetes</taxon>
        <taxon>Serinales incertae sedis</taxon>
        <taxon>Babjeviella</taxon>
    </lineage>
</organism>
<dbReference type="EMBL" id="KV454438">
    <property type="protein sequence ID" value="ODQ77900.1"/>
    <property type="molecule type" value="Genomic_DNA"/>
</dbReference>
<evidence type="ECO:0000313" key="2">
    <source>
        <dbReference type="EMBL" id="ODQ77900.1"/>
    </source>
</evidence>
<dbReference type="AlphaFoldDB" id="A0A1E3QJS0"/>
<sequence length="156" mass="16336">MSGIIDQIINKIRPQPQVKSQPIPDLSKVKVHNGVLDHALTPSEHSAAPHSKPMAIPANGPAEADTKASSVSSSLAALKPNSFTGRRSSVISALTGGDALYSFNNNNYAFASDSAVSDENGPSALSHQRTGSVGLNIREKLRRPSTGAIQQALDLT</sequence>
<accession>A0A1E3QJS0</accession>
<evidence type="ECO:0000256" key="1">
    <source>
        <dbReference type="SAM" id="MobiDB-lite"/>
    </source>
</evidence>
<keyword evidence="3" id="KW-1185">Reference proteome</keyword>
<gene>
    <name evidence="2" type="ORF">BABINDRAFT_168854</name>
</gene>
<name>A0A1E3QJS0_9ASCO</name>
<protein>
    <submittedName>
        <fullName evidence="2">Uncharacterized protein</fullName>
    </submittedName>
</protein>
<dbReference type="RefSeq" id="XP_018983228.1">
    <property type="nucleotide sequence ID" value="XM_019130617.1"/>
</dbReference>
<dbReference type="GeneID" id="30148470"/>
<feature type="region of interest" description="Disordered" evidence="1">
    <location>
        <begin position="42"/>
        <end position="73"/>
    </location>
</feature>
<evidence type="ECO:0000313" key="3">
    <source>
        <dbReference type="Proteomes" id="UP000094336"/>
    </source>
</evidence>
<dbReference type="Proteomes" id="UP000094336">
    <property type="component" value="Unassembled WGS sequence"/>
</dbReference>
<reference evidence="3" key="1">
    <citation type="submission" date="2016-05" db="EMBL/GenBank/DDBJ databases">
        <title>Comparative genomics of biotechnologically important yeasts.</title>
        <authorList>
            <consortium name="DOE Joint Genome Institute"/>
            <person name="Riley R."/>
            <person name="Haridas S."/>
            <person name="Wolfe K.H."/>
            <person name="Lopes M.R."/>
            <person name="Hittinger C.T."/>
            <person name="Goker M."/>
            <person name="Salamov A."/>
            <person name="Wisecaver J."/>
            <person name="Long T.M."/>
            <person name="Aerts A.L."/>
            <person name="Barry K."/>
            <person name="Choi C."/>
            <person name="Clum A."/>
            <person name="Coughlan A.Y."/>
            <person name="Deshpande S."/>
            <person name="Douglass A.P."/>
            <person name="Hanson S.J."/>
            <person name="Klenk H.-P."/>
            <person name="Labutti K."/>
            <person name="Lapidus A."/>
            <person name="Lindquist E."/>
            <person name="Lipzen A."/>
            <person name="Meier-Kolthoff J.P."/>
            <person name="Ohm R.A."/>
            <person name="Otillar R.P."/>
            <person name="Pangilinan J."/>
            <person name="Peng Y."/>
            <person name="Rokas A."/>
            <person name="Rosa C.A."/>
            <person name="Scheuner C."/>
            <person name="Sibirny A.A."/>
            <person name="Slot J.C."/>
            <person name="Stielow J.B."/>
            <person name="Sun H."/>
            <person name="Kurtzman C.P."/>
            <person name="Blackwell M."/>
            <person name="Grigoriev I.V."/>
            <person name="Jeffries T.W."/>
        </authorList>
    </citation>
    <scope>NUCLEOTIDE SEQUENCE [LARGE SCALE GENOMIC DNA]</scope>
    <source>
        <strain evidence="3">NRRL Y-12698</strain>
    </source>
</reference>